<dbReference type="Gene3D" id="1.10.10.60">
    <property type="entry name" value="Homeodomain-like"/>
    <property type="match status" value="2"/>
</dbReference>
<feature type="compositionally biased region" description="Polar residues" evidence="2">
    <location>
        <begin position="466"/>
        <end position="476"/>
    </location>
</feature>
<evidence type="ECO:0000259" key="3">
    <source>
        <dbReference type="PROSITE" id="PS51253"/>
    </source>
</evidence>
<dbReference type="InParanoid" id="A0A316V0Z8"/>
<dbReference type="GO" id="GO:0005634">
    <property type="term" value="C:nucleus"/>
    <property type="evidence" value="ECO:0007669"/>
    <property type="project" value="TreeGrafter"/>
</dbReference>
<dbReference type="InterPro" id="IPR009057">
    <property type="entry name" value="Homeodomain-like_sf"/>
</dbReference>
<proteinExistence type="predicted"/>
<dbReference type="SMART" id="SM00674">
    <property type="entry name" value="CENPB"/>
    <property type="match status" value="1"/>
</dbReference>
<dbReference type="Pfam" id="PF03221">
    <property type="entry name" value="HTH_Tnp_Tc5"/>
    <property type="match status" value="1"/>
</dbReference>
<evidence type="ECO:0000313" key="5">
    <source>
        <dbReference type="Proteomes" id="UP000245771"/>
    </source>
</evidence>
<dbReference type="PROSITE" id="PS51253">
    <property type="entry name" value="HTH_CENPB"/>
    <property type="match status" value="1"/>
</dbReference>
<dbReference type="OrthoDB" id="9909311at2759"/>
<dbReference type="GeneID" id="37023143"/>
<name>A0A316V0Z8_9BASI</name>
<feature type="domain" description="HTH CENPB-type" evidence="3">
    <location>
        <begin position="206"/>
        <end position="279"/>
    </location>
</feature>
<dbReference type="SUPFAM" id="SSF46689">
    <property type="entry name" value="Homeodomain-like"/>
    <property type="match status" value="1"/>
</dbReference>
<evidence type="ECO:0000256" key="1">
    <source>
        <dbReference type="ARBA" id="ARBA00023125"/>
    </source>
</evidence>
<dbReference type="PANTHER" id="PTHR19303:SF70">
    <property type="entry name" value="HTH CENPB-TYPE DOMAIN-CONTAINING PROTEIN"/>
    <property type="match status" value="1"/>
</dbReference>
<reference evidence="4 5" key="1">
    <citation type="journal article" date="2018" name="Mol. Biol. Evol.">
        <title>Broad Genomic Sampling Reveals a Smut Pathogenic Ancestry of the Fungal Clade Ustilaginomycotina.</title>
        <authorList>
            <person name="Kijpornyongpan T."/>
            <person name="Mondo S.J."/>
            <person name="Barry K."/>
            <person name="Sandor L."/>
            <person name="Lee J."/>
            <person name="Lipzen A."/>
            <person name="Pangilinan J."/>
            <person name="LaButti K."/>
            <person name="Hainaut M."/>
            <person name="Henrissat B."/>
            <person name="Grigoriev I.V."/>
            <person name="Spatafora J.W."/>
            <person name="Aime M.C."/>
        </authorList>
    </citation>
    <scope>NUCLEOTIDE SEQUENCE [LARGE SCALE GENOMIC DNA]</scope>
    <source>
        <strain evidence="4 5">MCA 3882</strain>
    </source>
</reference>
<dbReference type="GO" id="GO:0003677">
    <property type="term" value="F:DNA binding"/>
    <property type="evidence" value="ECO:0007669"/>
    <property type="project" value="UniProtKB-KW"/>
</dbReference>
<dbReference type="Proteomes" id="UP000245771">
    <property type="component" value="Unassembled WGS sequence"/>
</dbReference>
<dbReference type="PANTHER" id="PTHR19303">
    <property type="entry name" value="TRANSPOSON"/>
    <property type="match status" value="1"/>
</dbReference>
<dbReference type="InterPro" id="IPR050863">
    <property type="entry name" value="CenT-Element_Derived"/>
</dbReference>
<gene>
    <name evidence="4" type="ORF">FA14DRAFT_184054</name>
</gene>
<dbReference type="RefSeq" id="XP_025351529.1">
    <property type="nucleotide sequence ID" value="XM_025501362.1"/>
</dbReference>
<keyword evidence="5" id="KW-1185">Reference proteome</keyword>
<dbReference type="InterPro" id="IPR006600">
    <property type="entry name" value="HTH_CenpB_DNA-bd_dom"/>
</dbReference>
<sequence>MSMEIDNMEILRQANETHIIGASPLRRGVGSYSAQSRLQAIGRRNRSLGQIGTVMSGNGDDGLLKSGGPLRGTDTFSSIDRFGVQEAEPALSMSIHVHPHTAFLGNFSPNSSIPSHRHAGDSSIDTSTDSVSNSATTLSAVQSQASSISVDDFLSSGAICEAARDDPKVRQEKLAARFGIERSTVSKTFKKKGKWLVIQDEGQSAFIMKQRTGKFPDLERRVAEWINDEVGKETPVLDMIIRHRALEVAKEIGIGADQFKASLGWVEKFRERHKLPKPAMPPDFGDSSDQICAEDERKREETFRSGFRLATAQQGQHPSHFQDPQLANQMERDAGLFYSPPPSQTNALSNAFTLQRLRSTSTEKNINAVQETPKASKRHYDDMAHHRGVSPIDATMARVHLPTQNLINPHVQGEQSNNGVHQHDDSRYAIASSSSSSSSSAGIGATKRRRGAAASAELSRGGSGSGSANDATSEGSIQMNMIRGQLRRTKSGHVQLLMLYRSKRIILSLLQLLQLYKSFIVMSMRELCLSKGCNKNKCNPKEESNLITQMDLHRKYDDASFTTGRIKPKDQSS</sequence>
<dbReference type="AlphaFoldDB" id="A0A316V0Z8"/>
<feature type="region of interest" description="Disordered" evidence="2">
    <location>
        <begin position="428"/>
        <end position="476"/>
    </location>
</feature>
<dbReference type="STRING" id="1280837.A0A316V0Z8"/>
<evidence type="ECO:0000256" key="2">
    <source>
        <dbReference type="SAM" id="MobiDB-lite"/>
    </source>
</evidence>
<organism evidence="4 5">
    <name type="scientific">Meira miltonrushii</name>
    <dbReference type="NCBI Taxonomy" id="1280837"/>
    <lineage>
        <taxon>Eukaryota</taxon>
        <taxon>Fungi</taxon>
        <taxon>Dikarya</taxon>
        <taxon>Basidiomycota</taxon>
        <taxon>Ustilaginomycotina</taxon>
        <taxon>Exobasidiomycetes</taxon>
        <taxon>Exobasidiales</taxon>
        <taxon>Brachybasidiaceae</taxon>
        <taxon>Meira</taxon>
    </lineage>
</organism>
<accession>A0A316V0Z8</accession>
<evidence type="ECO:0000313" key="4">
    <source>
        <dbReference type="EMBL" id="PWN31227.1"/>
    </source>
</evidence>
<protein>
    <submittedName>
        <fullName evidence="4">CenpB-DNA-bind-domain-containing protein</fullName>
    </submittedName>
</protein>
<keyword evidence="1" id="KW-0238">DNA-binding</keyword>
<dbReference type="EMBL" id="KZ819616">
    <property type="protein sequence ID" value="PWN31227.1"/>
    <property type="molecule type" value="Genomic_DNA"/>
</dbReference>